<proteinExistence type="predicted"/>
<evidence type="ECO:0000313" key="2">
    <source>
        <dbReference type="Proteomes" id="UP001341281"/>
    </source>
</evidence>
<dbReference type="Proteomes" id="UP001341281">
    <property type="component" value="Chromosome 01"/>
</dbReference>
<sequence length="57" mass="6197">MVVLGVVASCVDPSAEASSNVEPNIIRFLGTKRWTVDSNGMVVQTMSCQVSDCSWKY</sequence>
<reference evidence="1 2" key="1">
    <citation type="submission" date="2024-02" db="EMBL/GenBank/DDBJ databases">
        <title>High-quality chromosome-scale genome assembly of Pensacola bahiagrass (Paspalum notatum Flugge var. saurae).</title>
        <authorList>
            <person name="Vega J.M."/>
            <person name="Podio M."/>
            <person name="Orjuela J."/>
            <person name="Siena L.A."/>
            <person name="Pessino S.C."/>
            <person name="Combes M.C."/>
            <person name="Mariac C."/>
            <person name="Albertini E."/>
            <person name="Pupilli F."/>
            <person name="Ortiz J.P.A."/>
            <person name="Leblanc O."/>
        </authorList>
    </citation>
    <scope>NUCLEOTIDE SEQUENCE [LARGE SCALE GENOMIC DNA]</scope>
    <source>
        <strain evidence="1">R1</strain>
        <tissue evidence="1">Leaf</tissue>
    </source>
</reference>
<name>A0AAQ3PRD7_PASNO</name>
<gene>
    <name evidence="1" type="ORF">U9M48_005074</name>
</gene>
<keyword evidence="2" id="KW-1185">Reference proteome</keyword>
<protein>
    <submittedName>
        <fullName evidence="1">Uncharacterized protein</fullName>
    </submittedName>
</protein>
<accession>A0AAQ3PRD7</accession>
<dbReference type="EMBL" id="CP144745">
    <property type="protein sequence ID" value="WVZ54249.1"/>
    <property type="molecule type" value="Genomic_DNA"/>
</dbReference>
<organism evidence="1 2">
    <name type="scientific">Paspalum notatum var. saurae</name>
    <dbReference type="NCBI Taxonomy" id="547442"/>
    <lineage>
        <taxon>Eukaryota</taxon>
        <taxon>Viridiplantae</taxon>
        <taxon>Streptophyta</taxon>
        <taxon>Embryophyta</taxon>
        <taxon>Tracheophyta</taxon>
        <taxon>Spermatophyta</taxon>
        <taxon>Magnoliopsida</taxon>
        <taxon>Liliopsida</taxon>
        <taxon>Poales</taxon>
        <taxon>Poaceae</taxon>
        <taxon>PACMAD clade</taxon>
        <taxon>Panicoideae</taxon>
        <taxon>Andropogonodae</taxon>
        <taxon>Paspaleae</taxon>
        <taxon>Paspalinae</taxon>
        <taxon>Paspalum</taxon>
    </lineage>
</organism>
<dbReference type="AlphaFoldDB" id="A0AAQ3PRD7"/>
<evidence type="ECO:0000313" key="1">
    <source>
        <dbReference type="EMBL" id="WVZ54249.1"/>
    </source>
</evidence>